<evidence type="ECO:0000313" key="4">
    <source>
        <dbReference type="Proteomes" id="UP001151760"/>
    </source>
</evidence>
<feature type="domain" description="CCHC-type" evidence="2">
    <location>
        <begin position="120"/>
        <end position="136"/>
    </location>
</feature>
<dbReference type="InterPro" id="IPR001878">
    <property type="entry name" value="Znf_CCHC"/>
</dbReference>
<comment type="caution">
    <text evidence="3">The sequence shown here is derived from an EMBL/GenBank/DDBJ whole genome shotgun (WGS) entry which is preliminary data.</text>
</comment>
<keyword evidence="3" id="KW-0548">Nucleotidyltransferase</keyword>
<keyword evidence="3" id="KW-0808">Transferase</keyword>
<dbReference type="SUPFAM" id="SSF57756">
    <property type="entry name" value="Retrovirus zinc finger-like domains"/>
    <property type="match status" value="1"/>
</dbReference>
<dbReference type="Proteomes" id="UP001151760">
    <property type="component" value="Unassembled WGS sequence"/>
</dbReference>
<reference evidence="3" key="1">
    <citation type="journal article" date="2022" name="Int. J. Mol. Sci.">
        <title>Draft Genome of Tanacetum Coccineum: Genomic Comparison of Closely Related Tanacetum-Family Plants.</title>
        <authorList>
            <person name="Yamashiro T."/>
            <person name="Shiraishi A."/>
            <person name="Nakayama K."/>
            <person name="Satake H."/>
        </authorList>
    </citation>
    <scope>NUCLEOTIDE SEQUENCE</scope>
</reference>
<gene>
    <name evidence="3" type="ORF">Tco_0773918</name>
</gene>
<reference evidence="3" key="2">
    <citation type="submission" date="2022-01" db="EMBL/GenBank/DDBJ databases">
        <authorList>
            <person name="Yamashiro T."/>
            <person name="Shiraishi A."/>
            <person name="Satake H."/>
            <person name="Nakayama K."/>
        </authorList>
    </citation>
    <scope>NUCLEOTIDE SEQUENCE</scope>
</reference>
<feature type="domain" description="CCHC-type" evidence="2">
    <location>
        <begin position="86"/>
        <end position="102"/>
    </location>
</feature>
<sequence>MPATSSPRVVCINLQEIWCSYAVRNAENKRRFDSNQRDNRVQQPHAKRQDVGRAYTVGRNEKKGYAGPSPYYNKYRLHHMGQCTMKCGNCKKVRHMARDCKAVVTAIAPRALVANQQAVTCYECREKGHYRIDYPKLKNQNYGNKIGTNEARRRAYALGGGEVNPDSNVIMATFILNNQYASL</sequence>
<name>A0ABQ4ZQ23_9ASTR</name>
<dbReference type="EMBL" id="BQNB010011493">
    <property type="protein sequence ID" value="GJS91282.1"/>
    <property type="molecule type" value="Genomic_DNA"/>
</dbReference>
<dbReference type="InterPro" id="IPR036875">
    <property type="entry name" value="Znf_CCHC_sf"/>
</dbReference>
<proteinExistence type="predicted"/>
<dbReference type="SMART" id="SM00343">
    <property type="entry name" value="ZnF_C2HC"/>
    <property type="match status" value="2"/>
</dbReference>
<dbReference type="Gene3D" id="4.10.60.10">
    <property type="entry name" value="Zinc finger, CCHC-type"/>
    <property type="match status" value="1"/>
</dbReference>
<dbReference type="GO" id="GO:0003964">
    <property type="term" value="F:RNA-directed DNA polymerase activity"/>
    <property type="evidence" value="ECO:0007669"/>
    <property type="project" value="UniProtKB-KW"/>
</dbReference>
<evidence type="ECO:0000313" key="3">
    <source>
        <dbReference type="EMBL" id="GJS91282.1"/>
    </source>
</evidence>
<accession>A0ABQ4ZQ23</accession>
<protein>
    <submittedName>
        <fullName evidence="3">Reverse transcriptase domain-containing protein</fullName>
    </submittedName>
</protein>
<organism evidence="3 4">
    <name type="scientific">Tanacetum coccineum</name>
    <dbReference type="NCBI Taxonomy" id="301880"/>
    <lineage>
        <taxon>Eukaryota</taxon>
        <taxon>Viridiplantae</taxon>
        <taxon>Streptophyta</taxon>
        <taxon>Embryophyta</taxon>
        <taxon>Tracheophyta</taxon>
        <taxon>Spermatophyta</taxon>
        <taxon>Magnoliopsida</taxon>
        <taxon>eudicotyledons</taxon>
        <taxon>Gunneridae</taxon>
        <taxon>Pentapetalae</taxon>
        <taxon>asterids</taxon>
        <taxon>campanulids</taxon>
        <taxon>Asterales</taxon>
        <taxon>Asteraceae</taxon>
        <taxon>Asteroideae</taxon>
        <taxon>Anthemideae</taxon>
        <taxon>Anthemidinae</taxon>
        <taxon>Tanacetum</taxon>
    </lineage>
</organism>
<keyword evidence="4" id="KW-1185">Reference proteome</keyword>
<evidence type="ECO:0000259" key="2">
    <source>
        <dbReference type="SMART" id="SM00343"/>
    </source>
</evidence>
<feature type="region of interest" description="Disordered" evidence="1">
    <location>
        <begin position="30"/>
        <end position="62"/>
    </location>
</feature>
<feature type="compositionally biased region" description="Basic and acidic residues" evidence="1">
    <location>
        <begin position="30"/>
        <end position="40"/>
    </location>
</feature>
<evidence type="ECO:0000256" key="1">
    <source>
        <dbReference type="SAM" id="MobiDB-lite"/>
    </source>
</evidence>
<keyword evidence="3" id="KW-0695">RNA-directed DNA polymerase</keyword>